<sequence>MHVNSHRDTCHFEPEPNSNSNNNAQSPVSVKLLFAAHTVLFICVGPLLARRLGFRPRLGLGIILVIVNVAAQLPGLARRLHHLELPALVTRELLNLLPHVLHRLGVEFQLLQLLVREDPQLAALGLVLS</sequence>
<organism evidence="3 4">
    <name type="scientific">Verticillium longisporum</name>
    <name type="common">Verticillium dahliae var. longisporum</name>
    <dbReference type="NCBI Taxonomy" id="100787"/>
    <lineage>
        <taxon>Eukaryota</taxon>
        <taxon>Fungi</taxon>
        <taxon>Dikarya</taxon>
        <taxon>Ascomycota</taxon>
        <taxon>Pezizomycotina</taxon>
        <taxon>Sordariomycetes</taxon>
        <taxon>Hypocreomycetidae</taxon>
        <taxon>Glomerellales</taxon>
        <taxon>Plectosphaerellaceae</taxon>
        <taxon>Verticillium</taxon>
    </lineage>
</organism>
<keyword evidence="2" id="KW-0812">Transmembrane</keyword>
<dbReference type="EMBL" id="CVQI01002891">
    <property type="protein sequence ID" value="CRK12187.1"/>
    <property type="molecule type" value="Genomic_DNA"/>
</dbReference>
<proteinExistence type="predicted"/>
<name>A0A0G4KR25_VERLO</name>
<feature type="transmembrane region" description="Helical" evidence="2">
    <location>
        <begin position="28"/>
        <end position="49"/>
    </location>
</feature>
<gene>
    <name evidence="3" type="ORF">BN1723_009630</name>
</gene>
<keyword evidence="2" id="KW-1133">Transmembrane helix</keyword>
<accession>A0A0G4KR25</accession>
<evidence type="ECO:0000256" key="1">
    <source>
        <dbReference type="SAM" id="MobiDB-lite"/>
    </source>
</evidence>
<evidence type="ECO:0000256" key="2">
    <source>
        <dbReference type="SAM" id="Phobius"/>
    </source>
</evidence>
<dbReference type="AlphaFoldDB" id="A0A0G4KR25"/>
<keyword evidence="2" id="KW-0472">Membrane</keyword>
<evidence type="ECO:0000313" key="4">
    <source>
        <dbReference type="Proteomes" id="UP000045706"/>
    </source>
</evidence>
<feature type="compositionally biased region" description="Basic and acidic residues" evidence="1">
    <location>
        <begin position="1"/>
        <end position="14"/>
    </location>
</feature>
<dbReference type="Proteomes" id="UP000045706">
    <property type="component" value="Unassembled WGS sequence"/>
</dbReference>
<reference evidence="4" key="1">
    <citation type="submission" date="2015-05" db="EMBL/GenBank/DDBJ databases">
        <authorList>
            <person name="Fogelqvist Johan"/>
        </authorList>
    </citation>
    <scope>NUCLEOTIDE SEQUENCE [LARGE SCALE GENOMIC DNA]</scope>
</reference>
<feature type="region of interest" description="Disordered" evidence="1">
    <location>
        <begin position="1"/>
        <end position="23"/>
    </location>
</feature>
<evidence type="ECO:0000313" key="3">
    <source>
        <dbReference type="EMBL" id="CRK12187.1"/>
    </source>
</evidence>
<protein>
    <submittedName>
        <fullName evidence="3">Uncharacterized protein</fullName>
    </submittedName>
</protein>